<evidence type="ECO:0000313" key="1">
    <source>
        <dbReference type="EMBL" id="CAG8534668.1"/>
    </source>
</evidence>
<organism evidence="1 2">
    <name type="scientific">Acaulospora morrowiae</name>
    <dbReference type="NCBI Taxonomy" id="94023"/>
    <lineage>
        <taxon>Eukaryota</taxon>
        <taxon>Fungi</taxon>
        <taxon>Fungi incertae sedis</taxon>
        <taxon>Mucoromycota</taxon>
        <taxon>Glomeromycotina</taxon>
        <taxon>Glomeromycetes</taxon>
        <taxon>Diversisporales</taxon>
        <taxon>Acaulosporaceae</taxon>
        <taxon>Acaulospora</taxon>
    </lineage>
</organism>
<dbReference type="EMBL" id="CAJVPV010002741">
    <property type="protein sequence ID" value="CAG8534668.1"/>
    <property type="molecule type" value="Genomic_DNA"/>
</dbReference>
<proteinExistence type="predicted"/>
<name>A0A9N9ALA5_9GLOM</name>
<accession>A0A9N9ALA5</accession>
<gene>
    <name evidence="1" type="ORF">AMORRO_LOCUS4838</name>
</gene>
<reference evidence="1" key="1">
    <citation type="submission" date="2021-06" db="EMBL/GenBank/DDBJ databases">
        <authorList>
            <person name="Kallberg Y."/>
            <person name="Tangrot J."/>
            <person name="Rosling A."/>
        </authorList>
    </citation>
    <scope>NUCLEOTIDE SEQUENCE</scope>
    <source>
        <strain evidence="1">CL551</strain>
    </source>
</reference>
<keyword evidence="2" id="KW-1185">Reference proteome</keyword>
<dbReference type="OrthoDB" id="2307830at2759"/>
<dbReference type="AlphaFoldDB" id="A0A9N9ALA5"/>
<dbReference type="Proteomes" id="UP000789342">
    <property type="component" value="Unassembled WGS sequence"/>
</dbReference>
<evidence type="ECO:0000313" key="2">
    <source>
        <dbReference type="Proteomes" id="UP000789342"/>
    </source>
</evidence>
<comment type="caution">
    <text evidence="1">The sequence shown here is derived from an EMBL/GenBank/DDBJ whole genome shotgun (WGS) entry which is preliminary data.</text>
</comment>
<sequence>MTPIKGQQDTFTVSGPIPSDINSNDKLYMIFTDENLILLSFRQTSAGQKTFPNVQLKAVHLPIFTSNHPNSIIA</sequence>
<protein>
    <submittedName>
        <fullName evidence="1">10828_t:CDS:1</fullName>
    </submittedName>
</protein>